<evidence type="ECO:0000313" key="2">
    <source>
        <dbReference type="Proteomes" id="UP001153076"/>
    </source>
</evidence>
<dbReference type="PANTHER" id="PTHR34835">
    <property type="entry name" value="OS07G0283600 PROTEIN-RELATED"/>
    <property type="match status" value="1"/>
</dbReference>
<gene>
    <name evidence="1" type="ORF">Cgig2_013880</name>
</gene>
<sequence>MSTHSFSSLVAQLNEAQAEAVRSMGFASFLKVDLKHIPGKFSKWLIESFDLYAMCFRLPDGKKFSVTAFDVYATLGVPLGGTEIIEITKSSTDEEYDEVEPKNRYCSKFILKYVKDMSLIASLDWCQFILDKLITSVRHYKDSTAAKEREAQGFHSDVMKEAVVDLKSAHVEFRKLQLKQKANNDLCAPSFSPTLPLDKPDGESEIPGDTLVSDASIIIEKEDHRDDVVLDQPKNITKKDDSILSYSLGLGLSQPDSQSSVPQTTSVPDLITIGVNENDGGKDDNDDAPLRFPLRNTSQVNYELSMEKSAEKNPKKVTSLLLRRPVEHKNGSPKAYGKQETIDSRKPKLTNKVLPEKYDKKHLAAARTPKKLEEVGSSYPLKKCQPKNLPTTYYSPHVIWLTKLDSELSQDELAISEMFSAKLKMWMIGNISNQPSCMISGAFGKAFYCAVKDQRI</sequence>
<keyword evidence="2" id="KW-1185">Reference proteome</keyword>
<reference evidence="1" key="1">
    <citation type="submission" date="2022-04" db="EMBL/GenBank/DDBJ databases">
        <title>Carnegiea gigantea Genome sequencing and assembly v2.</title>
        <authorList>
            <person name="Copetti D."/>
            <person name="Sanderson M.J."/>
            <person name="Burquez A."/>
            <person name="Wojciechowski M.F."/>
        </authorList>
    </citation>
    <scope>NUCLEOTIDE SEQUENCE</scope>
    <source>
        <strain evidence="1">SGP5-SGP5p</strain>
        <tissue evidence="1">Aerial part</tissue>
    </source>
</reference>
<protein>
    <submittedName>
        <fullName evidence="1">Uncharacterized protein</fullName>
    </submittedName>
</protein>
<comment type="caution">
    <text evidence="1">The sequence shown here is derived from an EMBL/GenBank/DDBJ whole genome shotgun (WGS) entry which is preliminary data.</text>
</comment>
<name>A0A9Q1JIG8_9CARY</name>
<proteinExistence type="predicted"/>
<dbReference type="Proteomes" id="UP001153076">
    <property type="component" value="Unassembled WGS sequence"/>
</dbReference>
<accession>A0A9Q1JIG8</accession>
<evidence type="ECO:0000313" key="1">
    <source>
        <dbReference type="EMBL" id="KAJ8421446.1"/>
    </source>
</evidence>
<dbReference type="AlphaFoldDB" id="A0A9Q1JIG8"/>
<organism evidence="1 2">
    <name type="scientific">Carnegiea gigantea</name>
    <dbReference type="NCBI Taxonomy" id="171969"/>
    <lineage>
        <taxon>Eukaryota</taxon>
        <taxon>Viridiplantae</taxon>
        <taxon>Streptophyta</taxon>
        <taxon>Embryophyta</taxon>
        <taxon>Tracheophyta</taxon>
        <taxon>Spermatophyta</taxon>
        <taxon>Magnoliopsida</taxon>
        <taxon>eudicotyledons</taxon>
        <taxon>Gunneridae</taxon>
        <taxon>Pentapetalae</taxon>
        <taxon>Caryophyllales</taxon>
        <taxon>Cactineae</taxon>
        <taxon>Cactaceae</taxon>
        <taxon>Cactoideae</taxon>
        <taxon>Echinocereeae</taxon>
        <taxon>Carnegiea</taxon>
    </lineage>
</organism>
<dbReference type="EMBL" id="JAKOGI010002717">
    <property type="protein sequence ID" value="KAJ8421446.1"/>
    <property type="molecule type" value="Genomic_DNA"/>
</dbReference>
<dbReference type="OrthoDB" id="679318at2759"/>